<dbReference type="PROSITE" id="PS50042">
    <property type="entry name" value="CNMP_BINDING_3"/>
    <property type="match status" value="1"/>
</dbReference>
<dbReference type="InterPro" id="IPR014710">
    <property type="entry name" value="RmlC-like_jellyroll"/>
</dbReference>
<name>A0A8J6N3P7_9DELT</name>
<accession>A0A8J6N3P7</accession>
<dbReference type="PROSITE" id="PS00889">
    <property type="entry name" value="CNMP_BINDING_2"/>
    <property type="match status" value="1"/>
</dbReference>
<organism evidence="2 3">
    <name type="scientific">Candidatus Desulfacyla euxinica</name>
    <dbReference type="NCBI Taxonomy" id="2841693"/>
    <lineage>
        <taxon>Bacteria</taxon>
        <taxon>Deltaproteobacteria</taxon>
        <taxon>Candidatus Desulfacyla</taxon>
    </lineage>
</organism>
<dbReference type="PANTHER" id="PTHR11635:SF152">
    <property type="entry name" value="CAMP-DEPENDENT PROTEIN KINASE TYPE I REGULATORY SUBUNIT-RELATED"/>
    <property type="match status" value="1"/>
</dbReference>
<sequence>MSEKNFLSEVAIFSHMKDEDLTKIADQTRRQHFDKEEIIISEGAHGSKLFIIISGRAEAIKDLGGKSERVLGSFGPRSYFGEMALIDDLPRSASVVAKEDTDVLTLEWDLRKEIEHSPAMAVELLQMFSLRIRAAEEFIRNTLGLFLPICANCKKIREDDDSWTPIEEYIRDHSETEFSHGICPECAKKLYPEFYKG</sequence>
<protein>
    <submittedName>
        <fullName evidence="2">Cyclic nucleotide-binding domain-containing protein</fullName>
    </submittedName>
</protein>
<dbReference type="InterPro" id="IPR018488">
    <property type="entry name" value="cNMP-bd_CS"/>
</dbReference>
<dbReference type="CDD" id="cd00038">
    <property type="entry name" value="CAP_ED"/>
    <property type="match status" value="1"/>
</dbReference>
<reference evidence="2 3" key="1">
    <citation type="submission" date="2020-08" db="EMBL/GenBank/DDBJ databases">
        <title>Bridging the membrane lipid divide: bacteria of the FCB group superphylum have the potential to synthesize archaeal ether lipids.</title>
        <authorList>
            <person name="Villanueva L."/>
            <person name="Von Meijenfeldt F.A.B."/>
            <person name="Westbye A.B."/>
            <person name="Yadav S."/>
            <person name="Hopmans E.C."/>
            <person name="Dutilh B.E."/>
            <person name="Sinninghe Damste J.S."/>
        </authorList>
    </citation>
    <scope>NUCLEOTIDE SEQUENCE [LARGE SCALE GENOMIC DNA]</scope>
    <source>
        <strain evidence="2">NIOZ-UU27</strain>
    </source>
</reference>
<gene>
    <name evidence="2" type="ORF">H8E19_18070</name>
</gene>
<dbReference type="InterPro" id="IPR000595">
    <property type="entry name" value="cNMP-bd_dom"/>
</dbReference>
<dbReference type="GO" id="GO:0005952">
    <property type="term" value="C:cAMP-dependent protein kinase complex"/>
    <property type="evidence" value="ECO:0007669"/>
    <property type="project" value="InterPro"/>
</dbReference>
<evidence type="ECO:0000313" key="3">
    <source>
        <dbReference type="Proteomes" id="UP000650524"/>
    </source>
</evidence>
<dbReference type="EMBL" id="JACNJD010000372">
    <property type="protein sequence ID" value="MBC8179314.1"/>
    <property type="molecule type" value="Genomic_DNA"/>
</dbReference>
<evidence type="ECO:0000259" key="1">
    <source>
        <dbReference type="PROSITE" id="PS50042"/>
    </source>
</evidence>
<dbReference type="Pfam" id="PF00027">
    <property type="entry name" value="cNMP_binding"/>
    <property type="match status" value="1"/>
</dbReference>
<dbReference type="PANTHER" id="PTHR11635">
    <property type="entry name" value="CAMP-DEPENDENT PROTEIN KINASE REGULATORY CHAIN"/>
    <property type="match status" value="1"/>
</dbReference>
<feature type="domain" description="Cyclic nucleotide-binding" evidence="1">
    <location>
        <begin position="12"/>
        <end position="114"/>
    </location>
</feature>
<dbReference type="InterPro" id="IPR018490">
    <property type="entry name" value="cNMP-bd_dom_sf"/>
</dbReference>
<dbReference type="InterPro" id="IPR050503">
    <property type="entry name" value="cAMP-dep_PK_reg_su-like"/>
</dbReference>
<dbReference type="SUPFAM" id="SSF51206">
    <property type="entry name" value="cAMP-binding domain-like"/>
    <property type="match status" value="1"/>
</dbReference>
<comment type="caution">
    <text evidence="2">The sequence shown here is derived from an EMBL/GenBank/DDBJ whole genome shotgun (WGS) entry which is preliminary data.</text>
</comment>
<dbReference type="PRINTS" id="PR00103">
    <property type="entry name" value="CAMPKINASE"/>
</dbReference>
<dbReference type="SMART" id="SM00100">
    <property type="entry name" value="cNMP"/>
    <property type="match status" value="1"/>
</dbReference>
<dbReference type="AlphaFoldDB" id="A0A8J6N3P7"/>
<proteinExistence type="predicted"/>
<dbReference type="Gene3D" id="2.60.120.10">
    <property type="entry name" value="Jelly Rolls"/>
    <property type="match status" value="1"/>
</dbReference>
<dbReference type="GO" id="GO:0005829">
    <property type="term" value="C:cytosol"/>
    <property type="evidence" value="ECO:0007669"/>
    <property type="project" value="TreeGrafter"/>
</dbReference>
<evidence type="ECO:0000313" key="2">
    <source>
        <dbReference type="EMBL" id="MBC8179314.1"/>
    </source>
</evidence>
<dbReference type="Proteomes" id="UP000650524">
    <property type="component" value="Unassembled WGS sequence"/>
</dbReference>
<dbReference type="PROSITE" id="PS00888">
    <property type="entry name" value="CNMP_BINDING_1"/>
    <property type="match status" value="1"/>
</dbReference>